<dbReference type="InterPro" id="IPR011701">
    <property type="entry name" value="MFS"/>
</dbReference>
<evidence type="ECO:0000256" key="2">
    <source>
        <dbReference type="ARBA" id="ARBA00022475"/>
    </source>
</evidence>
<dbReference type="Pfam" id="PF07690">
    <property type="entry name" value="MFS_1"/>
    <property type="match status" value="1"/>
</dbReference>
<evidence type="ECO:0000256" key="3">
    <source>
        <dbReference type="ARBA" id="ARBA00022692"/>
    </source>
</evidence>
<evidence type="ECO:0000313" key="7">
    <source>
        <dbReference type="EMBL" id="NEC62917.1"/>
    </source>
</evidence>
<evidence type="ECO:0000313" key="8">
    <source>
        <dbReference type="Proteomes" id="UP000470404"/>
    </source>
</evidence>
<feature type="transmembrane region" description="Helical" evidence="6">
    <location>
        <begin position="290"/>
        <end position="307"/>
    </location>
</feature>
<feature type="transmembrane region" description="Helical" evidence="6">
    <location>
        <begin position="111"/>
        <end position="135"/>
    </location>
</feature>
<feature type="transmembrane region" description="Helical" evidence="6">
    <location>
        <begin position="53"/>
        <end position="73"/>
    </location>
</feature>
<dbReference type="EMBL" id="JAAGNC010000222">
    <property type="protein sequence ID" value="NEC62917.1"/>
    <property type="molecule type" value="Genomic_DNA"/>
</dbReference>
<dbReference type="InterPro" id="IPR036259">
    <property type="entry name" value="MFS_trans_sf"/>
</dbReference>
<dbReference type="CDD" id="cd06173">
    <property type="entry name" value="MFS_MefA_like"/>
    <property type="match status" value="1"/>
</dbReference>
<comment type="caution">
    <text evidence="7">The sequence shown here is derived from an EMBL/GenBank/DDBJ whole genome shotgun (WGS) entry which is preliminary data.</text>
</comment>
<feature type="transmembrane region" description="Helical" evidence="6">
    <location>
        <begin position="147"/>
        <end position="170"/>
    </location>
</feature>
<evidence type="ECO:0000256" key="4">
    <source>
        <dbReference type="ARBA" id="ARBA00022989"/>
    </source>
</evidence>
<feature type="transmembrane region" description="Helical" evidence="6">
    <location>
        <begin position="372"/>
        <end position="393"/>
    </location>
</feature>
<comment type="subcellular location">
    <subcellularLocation>
        <location evidence="1">Cell membrane</location>
        <topology evidence="1">Multi-pass membrane protein</topology>
    </subcellularLocation>
</comment>
<protein>
    <submittedName>
        <fullName evidence="7">MFS transporter</fullName>
    </submittedName>
</protein>
<dbReference type="Proteomes" id="UP000470404">
    <property type="component" value="Unassembled WGS sequence"/>
</dbReference>
<feature type="transmembrane region" description="Helical" evidence="6">
    <location>
        <begin position="28"/>
        <end position="47"/>
    </location>
</feature>
<evidence type="ECO:0000256" key="6">
    <source>
        <dbReference type="SAM" id="Phobius"/>
    </source>
</evidence>
<dbReference type="PANTHER" id="PTHR23513:SF11">
    <property type="entry name" value="STAPHYLOFERRIN A TRANSPORTER"/>
    <property type="match status" value="1"/>
</dbReference>
<keyword evidence="2" id="KW-1003">Cell membrane</keyword>
<name>A0ABX0C570_9PSEU</name>
<keyword evidence="5 6" id="KW-0472">Membrane</keyword>
<feature type="transmembrane region" description="Helical" evidence="6">
    <location>
        <begin position="313"/>
        <end position="336"/>
    </location>
</feature>
<keyword evidence="3 6" id="KW-0812">Transmembrane</keyword>
<organism evidence="7 8">
    <name type="scientific">Amycolatopsis rubida</name>
    <dbReference type="NCBI Taxonomy" id="112413"/>
    <lineage>
        <taxon>Bacteria</taxon>
        <taxon>Bacillati</taxon>
        <taxon>Actinomycetota</taxon>
        <taxon>Actinomycetes</taxon>
        <taxon>Pseudonocardiales</taxon>
        <taxon>Pseudonocardiaceae</taxon>
        <taxon>Amycolatopsis</taxon>
    </lineage>
</organism>
<feature type="transmembrane region" description="Helical" evidence="6">
    <location>
        <begin position="348"/>
        <end position="366"/>
    </location>
</feature>
<dbReference type="Gene3D" id="1.20.1250.20">
    <property type="entry name" value="MFS general substrate transporter like domains"/>
    <property type="match status" value="1"/>
</dbReference>
<sequence length="412" mass="42905">MQEAPGEKATYGQVFADHRFRVLFAARALGVTADALRSVALSILVFNRTDSPLLAAVAFSIGFLPQAIGGTFLGALVDRFPPRELIATGYLAQCLTGMALAYAHLPVTVGLILVGAVACATPVFTGASSLFVAEALHGDAYVLGRSLFYLVAVGAQLAGLAGGGVVTAVLGAEHTMAATAVLHLAAALTTRLCLPRQARPERNKPEAVVRASWQRNRQLLGIPAVRKLLLVQCIPSGFAAAAESLLIPYCAERQFTSTQAGFLLACLPAGMLVGDLAVGRLLEPAARERLVLALLLTLALPSVLLTLPVPYPVVVVVFIVTGSGFAYLLGIQRAFLAAVPEQLRGQSFALLNTGTMTTQGAAPALFGGIAEFLPVAVAVSLTGVASLATTLSLRRTVTHDWGKPTKSVTETS</sequence>
<evidence type="ECO:0000256" key="5">
    <source>
        <dbReference type="ARBA" id="ARBA00023136"/>
    </source>
</evidence>
<proteinExistence type="predicted"/>
<dbReference type="SUPFAM" id="SSF103473">
    <property type="entry name" value="MFS general substrate transporter"/>
    <property type="match status" value="1"/>
</dbReference>
<keyword evidence="4 6" id="KW-1133">Transmembrane helix</keyword>
<feature type="transmembrane region" description="Helical" evidence="6">
    <location>
        <begin position="85"/>
        <end position="105"/>
    </location>
</feature>
<reference evidence="7 8" key="1">
    <citation type="submission" date="2020-01" db="EMBL/GenBank/DDBJ databases">
        <title>Insect and environment-associated Actinomycetes.</title>
        <authorList>
            <person name="Currrie C."/>
            <person name="Chevrette M."/>
            <person name="Carlson C."/>
            <person name="Stubbendieck R."/>
            <person name="Wendt-Pienkowski E."/>
        </authorList>
    </citation>
    <scope>NUCLEOTIDE SEQUENCE [LARGE SCALE GENOMIC DNA]</scope>
    <source>
        <strain evidence="7 8">SID8386</strain>
    </source>
</reference>
<evidence type="ECO:0000256" key="1">
    <source>
        <dbReference type="ARBA" id="ARBA00004651"/>
    </source>
</evidence>
<accession>A0ABX0C570</accession>
<dbReference type="PANTHER" id="PTHR23513">
    <property type="entry name" value="INTEGRAL MEMBRANE EFFLUX PROTEIN-RELATED"/>
    <property type="match status" value="1"/>
</dbReference>
<keyword evidence="8" id="KW-1185">Reference proteome</keyword>
<dbReference type="RefSeq" id="WP_067583468.1">
    <property type="nucleotide sequence ID" value="NZ_JAAGNC010000222.1"/>
</dbReference>
<gene>
    <name evidence="7" type="ORF">G3I59_46840</name>
</gene>